<dbReference type="Proteomes" id="UP000464787">
    <property type="component" value="Chromosome"/>
</dbReference>
<protein>
    <submittedName>
        <fullName evidence="2">PepSY domain-containing protein</fullName>
    </submittedName>
</protein>
<evidence type="ECO:0000256" key="1">
    <source>
        <dbReference type="SAM" id="Phobius"/>
    </source>
</evidence>
<evidence type="ECO:0000313" key="2">
    <source>
        <dbReference type="EMBL" id="QHJ00371.1"/>
    </source>
</evidence>
<dbReference type="Pfam" id="PF03929">
    <property type="entry name" value="PepSY_TM"/>
    <property type="match status" value="1"/>
</dbReference>
<feature type="transmembrane region" description="Helical" evidence="1">
    <location>
        <begin position="447"/>
        <end position="463"/>
    </location>
</feature>
<feature type="transmembrane region" description="Helical" evidence="1">
    <location>
        <begin position="141"/>
        <end position="165"/>
    </location>
</feature>
<gene>
    <name evidence="2" type="ORF">GT347_21750</name>
</gene>
<dbReference type="AlphaFoldDB" id="A0A857J8J8"/>
<feature type="transmembrane region" description="Helical" evidence="1">
    <location>
        <begin position="382"/>
        <end position="399"/>
    </location>
</feature>
<keyword evidence="1" id="KW-0472">Membrane</keyword>
<dbReference type="PANTHER" id="PTHR34219:SF4">
    <property type="entry name" value="PEPSY DOMAIN-CONTAINING PROTEIN"/>
    <property type="match status" value="1"/>
</dbReference>
<dbReference type="RefSeq" id="WP_160554181.1">
    <property type="nucleotide sequence ID" value="NZ_CP047650.1"/>
</dbReference>
<proteinExistence type="predicted"/>
<feature type="transmembrane region" description="Helical" evidence="1">
    <location>
        <begin position="12"/>
        <end position="35"/>
    </location>
</feature>
<feature type="transmembrane region" description="Helical" evidence="1">
    <location>
        <begin position="419"/>
        <end position="435"/>
    </location>
</feature>
<evidence type="ECO:0000313" key="3">
    <source>
        <dbReference type="Proteomes" id="UP000464787"/>
    </source>
</evidence>
<dbReference type="KEGG" id="xyk:GT347_21750"/>
<feature type="transmembrane region" description="Helical" evidence="1">
    <location>
        <begin position="341"/>
        <end position="362"/>
    </location>
</feature>
<accession>A0A857J8J8</accession>
<feature type="transmembrane region" description="Helical" evidence="1">
    <location>
        <begin position="475"/>
        <end position="497"/>
    </location>
</feature>
<keyword evidence="3" id="KW-1185">Reference proteome</keyword>
<name>A0A857J8J8_9BURK</name>
<dbReference type="EMBL" id="CP047650">
    <property type="protein sequence ID" value="QHJ00371.1"/>
    <property type="molecule type" value="Genomic_DNA"/>
</dbReference>
<feature type="transmembrane region" description="Helical" evidence="1">
    <location>
        <begin position="186"/>
        <end position="212"/>
    </location>
</feature>
<sequence>MQPLRQRLNGVHRWAGVVFAGLLYAVFWMGTLSVFDREIDRWMMPATRLAAPTAEPALDRIAQAVAPLVPPGARQWRIDLATDRTPVLRFSAQPAKCAAVSRRLDPASLAPLPEPGTLGASGFFYPFHYGLQIAWLDLGKWLVGAAAMALLLLLVSGVVVHRKLFAEFFTFRPGKRLARSSLDLHNVSGVVGLPFFFMIALSGLAIFFGMYFPGAYQSAFEAGARGKAQFQAEAYGRYSRPRAGTPAPPAASLDAMAAEADRLWGGGAPYFVRVWLPGDANSYVELRRSYAGEVTMNLDQLYFDAATGRLLRRFEAAPVMRVQRFLSGLHFVQFRHWPLRWLYFLLGLGGCVMIGAGMVFWLESRPARQPVHDHAGRRVVQAVCIGSVAGIVVATLAFLAGNRLLPADAGLAGWGRAELEVWCFFLAWISCFGHAGWRGAAAWRDQLWVVAVLALSCVALNALTTDAYRAGPAPALAAVWGVDLALLLLALLAAVLARRMGRR</sequence>
<dbReference type="InterPro" id="IPR005625">
    <property type="entry name" value="PepSY-ass_TM"/>
</dbReference>
<reference evidence="2 3" key="1">
    <citation type="submission" date="2020-01" db="EMBL/GenBank/DDBJ databases">
        <title>Genome sequencing of strain KACC 21265.</title>
        <authorList>
            <person name="Heo J."/>
            <person name="Kim S.-J."/>
            <person name="Kim J.-S."/>
            <person name="Hong S.-B."/>
            <person name="Kwon S.-W."/>
        </authorList>
    </citation>
    <scope>NUCLEOTIDE SEQUENCE [LARGE SCALE GENOMIC DNA]</scope>
    <source>
        <strain evidence="2 3">KACC 21265</strain>
    </source>
</reference>
<keyword evidence="1" id="KW-1133">Transmembrane helix</keyword>
<dbReference type="PANTHER" id="PTHR34219">
    <property type="entry name" value="IRON-REGULATED INNER MEMBRANE PROTEIN-RELATED"/>
    <property type="match status" value="1"/>
</dbReference>
<keyword evidence="1" id="KW-0812">Transmembrane</keyword>
<organism evidence="2 3">
    <name type="scientific">Xylophilus rhododendri</name>
    <dbReference type="NCBI Taxonomy" id="2697032"/>
    <lineage>
        <taxon>Bacteria</taxon>
        <taxon>Pseudomonadati</taxon>
        <taxon>Pseudomonadota</taxon>
        <taxon>Betaproteobacteria</taxon>
        <taxon>Burkholderiales</taxon>
        <taxon>Xylophilus</taxon>
    </lineage>
</organism>